<dbReference type="SUPFAM" id="SSF141571">
    <property type="entry name" value="Pentapeptide repeat-like"/>
    <property type="match status" value="1"/>
</dbReference>
<dbReference type="Gene3D" id="2.160.20.80">
    <property type="entry name" value="E3 ubiquitin-protein ligase SopA"/>
    <property type="match status" value="1"/>
</dbReference>
<reference evidence="2" key="1">
    <citation type="submission" date="2016-10" db="EMBL/GenBank/DDBJ databases">
        <authorList>
            <person name="Varghese N."/>
            <person name="Submissions S."/>
        </authorList>
    </citation>
    <scope>NUCLEOTIDE SEQUENCE [LARGE SCALE GENOMIC DNA]</scope>
    <source>
        <strain evidence="2">DSM 45419</strain>
    </source>
</reference>
<proteinExistence type="predicted"/>
<dbReference type="STRING" id="1137991.SAMN05660642_03059"/>
<organism evidence="1 2">
    <name type="scientific">Geodermatophilus siccatus</name>
    <dbReference type="NCBI Taxonomy" id="1137991"/>
    <lineage>
        <taxon>Bacteria</taxon>
        <taxon>Bacillati</taxon>
        <taxon>Actinomycetota</taxon>
        <taxon>Actinomycetes</taxon>
        <taxon>Geodermatophilales</taxon>
        <taxon>Geodermatophilaceae</taxon>
        <taxon>Geodermatophilus</taxon>
    </lineage>
</organism>
<name>A0A1G9V2R6_9ACTN</name>
<dbReference type="EMBL" id="FNHE01000007">
    <property type="protein sequence ID" value="SDM66390.1"/>
    <property type="molecule type" value="Genomic_DNA"/>
</dbReference>
<dbReference type="Pfam" id="PF00805">
    <property type="entry name" value="Pentapeptide"/>
    <property type="match status" value="1"/>
</dbReference>
<protein>
    <submittedName>
        <fullName evidence="1">Pentapeptide repeat-containing protein</fullName>
    </submittedName>
</protein>
<dbReference type="InterPro" id="IPR051082">
    <property type="entry name" value="Pentapeptide-BTB/POZ_domain"/>
</dbReference>
<dbReference type="InterPro" id="IPR001646">
    <property type="entry name" value="5peptide_repeat"/>
</dbReference>
<sequence length="254" mass="27547">MAVAALVVVVWVLPSVLTRHPQLDNPAERHKAVTDTRTGLVAMLAAIGAAGGLAYTARTYRLGQENHRLSQETYRLSREGHITDRFSKAVKQLGNEKIEVRLGGIYALERLMHDNPADQPTIMETLAAFVRQHAPHSSRPVLLARGTPPPAPYHPAEDVQAVLTVLGRRHPVDGERPIDLSRTNLTGANLLGANLIGADLFGATLTGANLYEATLTSANLYEATLTDRSLTDKQLATAENTDEISWVPPSWQSG</sequence>
<dbReference type="PANTHER" id="PTHR14136:SF17">
    <property type="entry name" value="BTB_POZ DOMAIN-CONTAINING PROTEIN KCTD9"/>
    <property type="match status" value="1"/>
</dbReference>
<keyword evidence="2" id="KW-1185">Reference proteome</keyword>
<accession>A0A1G9V2R6</accession>
<evidence type="ECO:0000313" key="2">
    <source>
        <dbReference type="Proteomes" id="UP000198680"/>
    </source>
</evidence>
<evidence type="ECO:0000313" key="1">
    <source>
        <dbReference type="EMBL" id="SDM66390.1"/>
    </source>
</evidence>
<dbReference type="PANTHER" id="PTHR14136">
    <property type="entry name" value="BTB_POZ DOMAIN-CONTAINING PROTEIN KCTD9"/>
    <property type="match status" value="1"/>
</dbReference>
<dbReference type="AlphaFoldDB" id="A0A1G9V2R6"/>
<gene>
    <name evidence="1" type="ORF">SAMN05660642_03059</name>
</gene>
<dbReference type="Proteomes" id="UP000198680">
    <property type="component" value="Unassembled WGS sequence"/>
</dbReference>